<dbReference type="GO" id="GO:0005737">
    <property type="term" value="C:cytoplasm"/>
    <property type="evidence" value="ECO:0007669"/>
    <property type="project" value="UniProtKB-SubCell"/>
</dbReference>
<dbReference type="EMBL" id="CP017476">
    <property type="protein sequence ID" value="AOW14917.1"/>
    <property type="molecule type" value="Genomic_DNA"/>
</dbReference>
<comment type="pathway">
    <text evidence="7 8">Cell wall biogenesis; peptidoglycan biosynthesis.</text>
</comment>
<evidence type="ECO:0000313" key="13">
    <source>
        <dbReference type="EMBL" id="OAD41484.1"/>
    </source>
</evidence>
<dbReference type="UniPathway" id="UPA00219"/>
<evidence type="ECO:0000256" key="7">
    <source>
        <dbReference type="HAMAP-Rule" id="MF_00208"/>
    </source>
</evidence>
<dbReference type="NCBIfam" id="NF001126">
    <property type="entry name" value="PRK00139.1-4"/>
    <property type="match status" value="1"/>
</dbReference>
<comment type="caution">
    <text evidence="7">Lacks conserved residue(s) required for the propagation of feature annotation.</text>
</comment>
<dbReference type="AlphaFoldDB" id="A0A167HN67"/>
<feature type="short sequence motif" description="Meso-diaminopimelate recognition motif" evidence="7">
    <location>
        <begin position="420"/>
        <end position="423"/>
    </location>
</feature>
<evidence type="ECO:0000313" key="14">
    <source>
        <dbReference type="Proteomes" id="UP000185657"/>
    </source>
</evidence>
<dbReference type="Gene3D" id="3.40.1190.10">
    <property type="entry name" value="Mur-like, catalytic domain"/>
    <property type="match status" value="1"/>
</dbReference>
<evidence type="ECO:0000256" key="6">
    <source>
        <dbReference type="ARBA" id="ARBA00023316"/>
    </source>
</evidence>
<comment type="cofactor">
    <cofactor evidence="7">
        <name>Mg(2+)</name>
        <dbReference type="ChEBI" id="CHEBI:18420"/>
    </cofactor>
</comment>
<comment type="catalytic activity">
    <reaction evidence="7">
        <text>UDP-N-acetyl-alpha-D-muramoyl-L-alanyl-D-glutamate + meso-2,6-diaminopimelate + ATP = UDP-N-acetyl-alpha-D-muramoyl-L-alanyl-gamma-D-glutamyl-meso-2,6-diaminopimelate + ADP + phosphate + H(+)</text>
        <dbReference type="Rhea" id="RHEA:23676"/>
        <dbReference type="ChEBI" id="CHEBI:15378"/>
        <dbReference type="ChEBI" id="CHEBI:30616"/>
        <dbReference type="ChEBI" id="CHEBI:43474"/>
        <dbReference type="ChEBI" id="CHEBI:57791"/>
        <dbReference type="ChEBI" id="CHEBI:83900"/>
        <dbReference type="ChEBI" id="CHEBI:83905"/>
        <dbReference type="ChEBI" id="CHEBI:456216"/>
        <dbReference type="EC" id="6.3.2.13"/>
    </reaction>
</comment>
<keyword evidence="4 7" id="KW-0573">Peptidoglycan synthesis</keyword>
<organism evidence="12 15">
    <name type="scientific">Hydrogenophaga crassostreae</name>
    <dbReference type="NCBI Taxonomy" id="1763535"/>
    <lineage>
        <taxon>Bacteria</taxon>
        <taxon>Pseudomonadati</taxon>
        <taxon>Pseudomonadota</taxon>
        <taxon>Betaproteobacteria</taxon>
        <taxon>Burkholderiales</taxon>
        <taxon>Comamonadaceae</taxon>
        <taxon>Hydrogenophaga</taxon>
    </lineage>
</organism>
<keyword evidence="2 7" id="KW-0132">Cell division</keyword>
<dbReference type="KEGG" id="hyl:LPB072_20935"/>
<keyword evidence="14" id="KW-1185">Reference proteome</keyword>
<dbReference type="InterPro" id="IPR000713">
    <property type="entry name" value="Mur_ligase_N"/>
</dbReference>
<accession>A0A167HN67</accession>
<dbReference type="OrthoDB" id="9800958at2"/>
<dbReference type="InterPro" id="IPR013221">
    <property type="entry name" value="Mur_ligase_cen"/>
</dbReference>
<dbReference type="InterPro" id="IPR036615">
    <property type="entry name" value="Mur_ligase_C_dom_sf"/>
</dbReference>
<feature type="domain" description="Mur ligase C-terminal" evidence="10">
    <location>
        <begin position="342"/>
        <end position="473"/>
    </location>
</feature>
<feature type="binding site" evidence="7">
    <location>
        <begin position="420"/>
        <end position="423"/>
    </location>
    <ligand>
        <name>meso-2,6-diaminopimelate</name>
        <dbReference type="ChEBI" id="CHEBI:57791"/>
    </ligand>
</feature>
<dbReference type="SUPFAM" id="SSF53623">
    <property type="entry name" value="MurD-like peptide ligases, catalytic domain"/>
    <property type="match status" value="1"/>
</dbReference>
<feature type="binding site" evidence="7">
    <location>
        <begin position="154"/>
        <end position="155"/>
    </location>
    <ligand>
        <name>UDP-N-acetyl-alpha-D-muramoyl-L-alanyl-D-glutamate</name>
        <dbReference type="ChEBI" id="CHEBI:83900"/>
    </ligand>
</feature>
<reference evidence="12 15" key="2">
    <citation type="submission" date="2016-10" db="EMBL/GenBank/DDBJ databases">
        <title>Hydorgenophaga sp. LPB0072 isolated from gastropod.</title>
        <authorList>
            <person name="Kim E."/>
            <person name="Yi H."/>
        </authorList>
    </citation>
    <scope>NUCLEOTIDE SEQUENCE [LARGE SCALE GENOMIC DNA]</scope>
    <source>
        <strain evidence="12 15">LPB0072</strain>
    </source>
</reference>
<dbReference type="RefSeq" id="WP_066091178.1">
    <property type="nucleotide sequence ID" value="NZ_CP017476.1"/>
</dbReference>
<dbReference type="PANTHER" id="PTHR23135:SF4">
    <property type="entry name" value="UDP-N-ACETYLMURAMOYL-L-ALANYL-D-GLUTAMATE--2,6-DIAMINOPIMELATE LIGASE MURE HOMOLOG, CHLOROPLASTIC"/>
    <property type="match status" value="1"/>
</dbReference>
<evidence type="ECO:0000256" key="3">
    <source>
        <dbReference type="ARBA" id="ARBA00022960"/>
    </source>
</evidence>
<feature type="binding site" evidence="7">
    <location>
        <position position="475"/>
    </location>
    <ligand>
        <name>meso-2,6-diaminopimelate</name>
        <dbReference type="ChEBI" id="CHEBI:57791"/>
    </ligand>
</feature>
<keyword evidence="7" id="KW-0067">ATP-binding</keyword>
<keyword evidence="7 12" id="KW-0436">Ligase</keyword>
<keyword evidence="7" id="KW-0963">Cytoplasm</keyword>
<evidence type="ECO:0000259" key="10">
    <source>
        <dbReference type="Pfam" id="PF02875"/>
    </source>
</evidence>
<protein>
    <recommendedName>
        <fullName evidence="7">UDP-N-acetylmuramoyl-L-alanyl-D-glutamate--2,6-diaminopimelate ligase</fullName>
        <ecNumber evidence="7">6.3.2.13</ecNumber>
    </recommendedName>
    <alternativeName>
        <fullName evidence="7">Meso-A2pm-adding enzyme</fullName>
    </alternativeName>
    <alternativeName>
        <fullName evidence="7">Meso-diaminopimelate-adding enzyme</fullName>
    </alternativeName>
    <alternativeName>
        <fullName evidence="7">UDP-MurNAc-L-Ala-D-Glu:meso-diaminopimelate ligase</fullName>
    </alternativeName>
    <alternativeName>
        <fullName evidence="7">UDP-MurNAc-tripeptide synthetase</fullName>
    </alternativeName>
    <alternativeName>
        <fullName evidence="7">UDP-N-acetylmuramyl-tripeptide synthetase</fullName>
    </alternativeName>
</protein>
<dbReference type="Proteomes" id="UP000185680">
    <property type="component" value="Chromosome"/>
</dbReference>
<dbReference type="GO" id="GO:0005524">
    <property type="term" value="F:ATP binding"/>
    <property type="evidence" value="ECO:0007669"/>
    <property type="project" value="UniProtKB-UniRule"/>
</dbReference>
<keyword evidence="5 7" id="KW-0131">Cell cycle</keyword>
<sequence length="508" mass="53385">MPPAAIANWLRQRVTGRLLCDSRQLGAGDGFVAWPGAATDGRKFVRDALSAGALAAVVEREGVEAFDLVDDRVLMVSDLKAQAGAIASAYFADPSASLAMVAITGTNGKTSTAWWIAQLLGAAKKPCGLVGTLGIGHPPLAGHDHPPLVPTGLTTPDPVLLQERLSGMVADGTVACAIEASSIGLGEGRLNATHIRVAVFTNFTQDHLDFHGSMAAYWAAKAALFDWAGLAAAVINLDDPKGAELVEHLASRRLDLWTVAVGENAKARLKAQALSHTKDGVRFDVVECDLNGVFVARESLNLPLVGVYNVSNVLCALASARAMQVPLPVAVAACAQLTPVPGRMERAGNAADDEPLVLVDYAHTPDALEKALQALQPITAERGGELWVVVGCGGDRDTSKRPLMAAVAERTATRVVLTSDNPRSEDPPHILEQMAEGLKQPGAALMEVDRAVAIRLAVAQAKVNDVVLIAGKGHEDYQETQGVKRPFSDTAQARDALVQRRIAAGVVV</sequence>
<dbReference type="GO" id="GO:0009252">
    <property type="term" value="P:peptidoglycan biosynthetic process"/>
    <property type="evidence" value="ECO:0007669"/>
    <property type="project" value="UniProtKB-UniRule"/>
</dbReference>
<feature type="binding site" evidence="7">
    <location>
        <position position="22"/>
    </location>
    <ligand>
        <name>UDP-N-acetyl-alpha-D-muramoyl-L-alanyl-D-glutamate</name>
        <dbReference type="ChEBI" id="CHEBI:83900"/>
    </ligand>
</feature>
<evidence type="ECO:0000313" key="15">
    <source>
        <dbReference type="Proteomes" id="UP000185680"/>
    </source>
</evidence>
<reference evidence="13 14" key="1">
    <citation type="submission" date="2016-02" db="EMBL/GenBank/DDBJ databases">
        <title>Draft genome sequence of Hydrogenophaga sp. LPB0072.</title>
        <authorList>
            <person name="Shin S.-K."/>
            <person name="Yi H."/>
        </authorList>
    </citation>
    <scope>NUCLEOTIDE SEQUENCE [LARGE SCALE GENOMIC DNA]</scope>
    <source>
        <strain evidence="13 14">LPB0072</strain>
    </source>
</reference>
<dbReference type="NCBIfam" id="TIGR01085">
    <property type="entry name" value="murE"/>
    <property type="match status" value="1"/>
</dbReference>
<dbReference type="InterPro" id="IPR004101">
    <property type="entry name" value="Mur_ligase_C"/>
</dbReference>
<evidence type="ECO:0000259" key="11">
    <source>
        <dbReference type="Pfam" id="PF08245"/>
    </source>
</evidence>
<dbReference type="InterPro" id="IPR036565">
    <property type="entry name" value="Mur-like_cat_sf"/>
</dbReference>
<dbReference type="Proteomes" id="UP000185657">
    <property type="component" value="Unassembled WGS sequence"/>
</dbReference>
<keyword evidence="7" id="KW-0460">Magnesium</keyword>
<dbReference type="SUPFAM" id="SSF63418">
    <property type="entry name" value="MurE/MurF N-terminal domain"/>
    <property type="match status" value="1"/>
</dbReference>
<gene>
    <name evidence="7" type="primary">murE</name>
    <name evidence="12" type="ORF">LPB072_20935</name>
    <name evidence="13" type="ORF">LPB72_12605</name>
</gene>
<dbReference type="HAMAP" id="MF_00208">
    <property type="entry name" value="MurE"/>
    <property type="match status" value="1"/>
</dbReference>
<dbReference type="EC" id="6.3.2.13" evidence="7"/>
<keyword evidence="6 7" id="KW-0961">Cell wall biogenesis/degradation</keyword>
<dbReference type="Gene3D" id="3.40.1390.10">
    <property type="entry name" value="MurE/MurF, N-terminal domain"/>
    <property type="match status" value="1"/>
</dbReference>
<dbReference type="PANTHER" id="PTHR23135">
    <property type="entry name" value="MUR LIGASE FAMILY MEMBER"/>
    <property type="match status" value="1"/>
</dbReference>
<feature type="domain" description="Mur ligase N-terminal catalytic" evidence="9">
    <location>
        <begin position="20"/>
        <end position="63"/>
    </location>
</feature>
<comment type="function">
    <text evidence="7">Catalyzes the addition of meso-diaminopimelic acid to the nucleotide precursor UDP-N-acetylmuramoyl-L-alanyl-D-glutamate (UMAG) in the biosynthesis of bacterial cell-wall peptidoglycan.</text>
</comment>
<dbReference type="GO" id="GO:0008360">
    <property type="term" value="P:regulation of cell shape"/>
    <property type="evidence" value="ECO:0007669"/>
    <property type="project" value="UniProtKB-KW"/>
</dbReference>
<dbReference type="GO" id="GO:0000287">
    <property type="term" value="F:magnesium ion binding"/>
    <property type="evidence" value="ECO:0007669"/>
    <property type="project" value="UniProtKB-UniRule"/>
</dbReference>
<name>A0A167HN67_9BURK</name>
<dbReference type="GO" id="GO:0051301">
    <property type="term" value="P:cell division"/>
    <property type="evidence" value="ECO:0007669"/>
    <property type="project" value="UniProtKB-KW"/>
</dbReference>
<evidence type="ECO:0000256" key="1">
    <source>
        <dbReference type="ARBA" id="ARBA00005898"/>
    </source>
</evidence>
<feature type="binding site" evidence="7">
    <location>
        <begin position="105"/>
        <end position="111"/>
    </location>
    <ligand>
        <name>ATP</name>
        <dbReference type="ChEBI" id="CHEBI:30616"/>
    </ligand>
</feature>
<dbReference type="GO" id="GO:0008765">
    <property type="term" value="F:UDP-N-acetylmuramoylalanyl-D-glutamate-2,6-diaminopimelate ligase activity"/>
    <property type="evidence" value="ECO:0007669"/>
    <property type="project" value="UniProtKB-UniRule"/>
</dbReference>
<feature type="binding site" evidence="7">
    <location>
        <position position="396"/>
    </location>
    <ligand>
        <name>meso-2,6-diaminopimelate</name>
        <dbReference type="ChEBI" id="CHEBI:57791"/>
    </ligand>
</feature>
<proteinExistence type="inferred from homology"/>
<keyword evidence="7" id="KW-0547">Nucleotide-binding</keyword>
<comment type="similarity">
    <text evidence="1 7">Belongs to the MurCDEF family. MurE subfamily.</text>
</comment>
<feature type="binding site" evidence="7">
    <location>
        <position position="181"/>
    </location>
    <ligand>
        <name>UDP-N-acetyl-alpha-D-muramoyl-L-alanyl-D-glutamate</name>
        <dbReference type="ChEBI" id="CHEBI:83900"/>
    </ligand>
</feature>
<evidence type="ECO:0000256" key="8">
    <source>
        <dbReference type="RuleBase" id="RU004135"/>
    </source>
</evidence>
<evidence type="ECO:0000259" key="9">
    <source>
        <dbReference type="Pfam" id="PF01225"/>
    </source>
</evidence>
<dbReference type="Gene3D" id="3.90.190.20">
    <property type="entry name" value="Mur ligase, C-terminal domain"/>
    <property type="match status" value="1"/>
</dbReference>
<dbReference type="STRING" id="1763535.LPB072_20935"/>
<evidence type="ECO:0000256" key="4">
    <source>
        <dbReference type="ARBA" id="ARBA00022984"/>
    </source>
</evidence>
<dbReference type="GO" id="GO:0071555">
    <property type="term" value="P:cell wall organization"/>
    <property type="evidence" value="ECO:0007669"/>
    <property type="project" value="UniProtKB-KW"/>
</dbReference>
<comment type="PTM">
    <text evidence="7">Carboxylation is probably crucial for Mg(2+) binding and, consequently, for the gamma-phosphate positioning of ATP.</text>
</comment>
<feature type="domain" description="Mur ligase central" evidence="11">
    <location>
        <begin position="103"/>
        <end position="320"/>
    </location>
</feature>
<evidence type="ECO:0000256" key="2">
    <source>
        <dbReference type="ARBA" id="ARBA00022618"/>
    </source>
</evidence>
<dbReference type="Pfam" id="PF08245">
    <property type="entry name" value="Mur_ligase_M"/>
    <property type="match status" value="1"/>
</dbReference>
<evidence type="ECO:0000256" key="5">
    <source>
        <dbReference type="ARBA" id="ARBA00023306"/>
    </source>
</evidence>
<dbReference type="EMBL" id="LVWD01000015">
    <property type="protein sequence ID" value="OAD41484.1"/>
    <property type="molecule type" value="Genomic_DNA"/>
</dbReference>
<dbReference type="Pfam" id="PF02875">
    <property type="entry name" value="Mur_ligase_C"/>
    <property type="match status" value="1"/>
</dbReference>
<keyword evidence="3 7" id="KW-0133">Cell shape</keyword>
<dbReference type="SUPFAM" id="SSF53244">
    <property type="entry name" value="MurD-like peptide ligases, peptide-binding domain"/>
    <property type="match status" value="1"/>
</dbReference>
<feature type="binding site" evidence="7">
    <location>
        <position position="189"/>
    </location>
    <ligand>
        <name>UDP-N-acetyl-alpha-D-muramoyl-L-alanyl-D-glutamate</name>
        <dbReference type="ChEBI" id="CHEBI:83900"/>
    </ligand>
</feature>
<dbReference type="InterPro" id="IPR005761">
    <property type="entry name" value="UDP-N-AcMur-Glu-dNH2Pim_ligase"/>
</dbReference>
<comment type="subcellular location">
    <subcellularLocation>
        <location evidence="7 8">Cytoplasm</location>
    </subcellularLocation>
</comment>
<dbReference type="InterPro" id="IPR035911">
    <property type="entry name" value="MurE/MurF_N"/>
</dbReference>
<feature type="modified residue" description="N6-carboxylysine" evidence="7">
    <location>
        <position position="221"/>
    </location>
</feature>
<dbReference type="Pfam" id="PF01225">
    <property type="entry name" value="Mur_ligase"/>
    <property type="match status" value="1"/>
</dbReference>
<evidence type="ECO:0000313" key="12">
    <source>
        <dbReference type="EMBL" id="AOW14917.1"/>
    </source>
</evidence>
<feature type="binding site" evidence="7">
    <location>
        <position position="471"/>
    </location>
    <ligand>
        <name>meso-2,6-diaminopimelate</name>
        <dbReference type="ChEBI" id="CHEBI:57791"/>
    </ligand>
</feature>